<comment type="caution">
    <text evidence="1">The sequence shown here is derived from an EMBL/GenBank/DDBJ whole genome shotgun (WGS) entry which is preliminary data.</text>
</comment>
<dbReference type="Proteomes" id="UP000223913">
    <property type="component" value="Unassembled WGS sequence"/>
</dbReference>
<proteinExistence type="predicted"/>
<name>A0A2D0MX71_FLAN2</name>
<dbReference type="AlphaFoldDB" id="A0A2D0MX71"/>
<protein>
    <submittedName>
        <fullName evidence="1">Uncharacterized protein</fullName>
    </submittedName>
</protein>
<sequence length="556" mass="62911">MLCTGQLIMAQSSELSALQQQIAAKIGPVEGARSAYTQAWSFDPATPDQVKLTVEETDKKKGKTETATYQFSLVDLDENLVRDETRRDLKFITAGIGGKQKMVDVYENGEPQNYEDEVNILVADSKAARELQELLKNAIALARSQDKTRLQFGSFEEMDIWLQDHIKDFKQEDNYYMAAFKPSGSEKIIYDYNLRRRDSRNVDKFQYTFNLADLDPNRIQLEVRGRSIAVNAKTERDQHFVTVFDDEQPDNFDDEINFPMESIAAARDLAAVLRMAIPEAVKLRTESLIPMDDLTAGLSDFSEQVRSFTQEGTTFDQKLDNGCLTTYQVQETGSNGKTETATYEWNLGDLGPDEVAIKVAGKDIYVVGEIKNGENLIQYFRDGEQRNYTDQVDIRAEGVENAKSLAFLLKQIAKGCDEQQRQMLGGMEKDDPAAWIQSEVQAFKDPSEPAYRQEIAIDRDNCSLVLTTVSPKGRGEEKMRYEVLLRNLDSAVFNPEVSGKEVLVELPTREGEDHIKTYKNEAVEKFTNSLQIRVKDVAAARSLIAVFWQLMEDCAE</sequence>
<organism evidence="1 2">
    <name type="scientific">Flavilitoribacter nigricans (strain ATCC 23147 / DSM 23189 / NBRC 102662 / NCIMB 1420 / SS-2)</name>
    <name type="common">Lewinella nigricans</name>
    <dbReference type="NCBI Taxonomy" id="1122177"/>
    <lineage>
        <taxon>Bacteria</taxon>
        <taxon>Pseudomonadati</taxon>
        <taxon>Bacteroidota</taxon>
        <taxon>Saprospiria</taxon>
        <taxon>Saprospirales</taxon>
        <taxon>Lewinellaceae</taxon>
        <taxon>Flavilitoribacter</taxon>
    </lineage>
</organism>
<evidence type="ECO:0000313" key="1">
    <source>
        <dbReference type="EMBL" id="PHN00861.1"/>
    </source>
</evidence>
<gene>
    <name evidence="1" type="ORF">CRP01_39935</name>
</gene>
<keyword evidence="2" id="KW-1185">Reference proteome</keyword>
<dbReference type="EMBL" id="PDUD01000071">
    <property type="protein sequence ID" value="PHN00861.1"/>
    <property type="molecule type" value="Genomic_DNA"/>
</dbReference>
<reference evidence="1 2" key="1">
    <citation type="submission" date="2017-10" db="EMBL/GenBank/DDBJ databases">
        <title>The draft genome sequence of Lewinella nigricans NBRC 102662.</title>
        <authorList>
            <person name="Wang K."/>
        </authorList>
    </citation>
    <scope>NUCLEOTIDE SEQUENCE [LARGE SCALE GENOMIC DNA]</scope>
    <source>
        <strain evidence="1 2">NBRC 102662</strain>
    </source>
</reference>
<evidence type="ECO:0000313" key="2">
    <source>
        <dbReference type="Proteomes" id="UP000223913"/>
    </source>
</evidence>
<accession>A0A2D0MX71</accession>